<dbReference type="Gene3D" id="3.40.190.10">
    <property type="entry name" value="Periplasmic binding protein-like II"/>
    <property type="match status" value="2"/>
</dbReference>
<evidence type="ECO:0000256" key="10">
    <source>
        <dbReference type="ARBA" id="ARBA00033171"/>
    </source>
</evidence>
<evidence type="ECO:0000256" key="9">
    <source>
        <dbReference type="ARBA" id="ARBA00023004"/>
    </source>
</evidence>
<dbReference type="InterPro" id="IPR015168">
    <property type="entry name" value="SsuA/THI5"/>
</dbReference>
<evidence type="ECO:0000256" key="6">
    <source>
        <dbReference type="ARBA" id="ARBA00022723"/>
    </source>
</evidence>
<evidence type="ECO:0000313" key="15">
    <source>
        <dbReference type="Proteomes" id="UP000282957"/>
    </source>
</evidence>
<comment type="pathway">
    <text evidence="2">Cofactor biosynthesis; thiamine diphosphate biosynthesis.</text>
</comment>
<dbReference type="PANTHER" id="PTHR31528:SF1">
    <property type="entry name" value="4-AMINO-5-HYDROXYMETHYL-2-METHYLPYRIMIDINE PHOSPHATE SYNTHASE THI11-RELATED"/>
    <property type="match status" value="1"/>
</dbReference>
<dbReference type="OrthoDB" id="9815602at2"/>
<protein>
    <recommendedName>
        <fullName evidence="10">Thiamine pyrimidine synthase</fullName>
    </recommendedName>
</protein>
<evidence type="ECO:0000256" key="1">
    <source>
        <dbReference type="ARBA" id="ARBA00003469"/>
    </source>
</evidence>
<dbReference type="GO" id="GO:0009228">
    <property type="term" value="P:thiamine biosynthetic process"/>
    <property type="evidence" value="ECO:0007669"/>
    <property type="project" value="UniProtKB-KW"/>
</dbReference>
<name>A0A437LXJ9_9PROT</name>
<keyword evidence="9" id="KW-0408">Iron</keyword>
<gene>
    <name evidence="14" type="ORF">EOD42_23930</name>
</gene>
<dbReference type="InterPro" id="IPR027939">
    <property type="entry name" value="NMT1/THI5"/>
</dbReference>
<reference evidence="14 15" key="1">
    <citation type="submission" date="2019-01" db="EMBL/GenBank/DDBJ databases">
        <authorList>
            <person name="Chen W.-M."/>
        </authorList>
    </citation>
    <scope>NUCLEOTIDE SEQUENCE [LARGE SCALE GENOMIC DNA]</scope>
    <source>
        <strain evidence="14 15">CCP-6</strain>
    </source>
</reference>
<accession>A0A437LXJ9</accession>
<keyword evidence="12" id="KW-0732">Signal</keyword>
<dbReference type="GO" id="GO:0016740">
    <property type="term" value="F:transferase activity"/>
    <property type="evidence" value="ECO:0007669"/>
    <property type="project" value="UniProtKB-KW"/>
</dbReference>
<evidence type="ECO:0000313" key="14">
    <source>
        <dbReference type="EMBL" id="RVT90082.1"/>
    </source>
</evidence>
<feature type="chain" id="PRO_5019064609" description="Thiamine pyrimidine synthase" evidence="12">
    <location>
        <begin position="29"/>
        <end position="347"/>
    </location>
</feature>
<evidence type="ECO:0000259" key="13">
    <source>
        <dbReference type="Pfam" id="PF09084"/>
    </source>
</evidence>
<evidence type="ECO:0000256" key="3">
    <source>
        <dbReference type="ARBA" id="ARBA00009406"/>
    </source>
</evidence>
<dbReference type="Pfam" id="PF09084">
    <property type="entry name" value="NMT1"/>
    <property type="match status" value="1"/>
</dbReference>
<keyword evidence="8" id="KW-0784">Thiamine biosynthesis</keyword>
<dbReference type="AlphaFoldDB" id="A0A437LXJ9"/>
<dbReference type="EMBL" id="SACL01000014">
    <property type="protein sequence ID" value="RVT90082.1"/>
    <property type="molecule type" value="Genomic_DNA"/>
</dbReference>
<comment type="function">
    <text evidence="1">Responsible for the formation of the pyrimidine heterocycle in the thiamine biosynthesis pathway. Catalyzes the formation of hydroxymethylpyrimidine phosphate (HMP-P) from histidine and pyridoxal phosphate (PLP). The protein uses PLP and the active site histidine to form HMP-P, generating an inactive enzyme. The enzyme can only undergo a single turnover, which suggests it is a suicide enzyme.</text>
</comment>
<dbReference type="RefSeq" id="WP_127790126.1">
    <property type="nucleotide sequence ID" value="NZ_SACL01000014.1"/>
</dbReference>
<dbReference type="Proteomes" id="UP000282957">
    <property type="component" value="Unassembled WGS sequence"/>
</dbReference>
<comment type="similarity">
    <text evidence="3">Belongs to the NMT1/THI5 family.</text>
</comment>
<dbReference type="PANTHER" id="PTHR31528">
    <property type="entry name" value="4-AMINO-5-HYDROXYMETHYL-2-METHYLPYRIMIDINE PHOSPHATE SYNTHASE THI11-RELATED"/>
    <property type="match status" value="1"/>
</dbReference>
<comment type="subunit">
    <text evidence="4">Homodimer.</text>
</comment>
<dbReference type="SUPFAM" id="SSF53850">
    <property type="entry name" value="Periplasmic binding protein-like II"/>
    <property type="match status" value="1"/>
</dbReference>
<organism evidence="14 15">
    <name type="scientific">Rhodovarius crocodyli</name>
    <dbReference type="NCBI Taxonomy" id="1979269"/>
    <lineage>
        <taxon>Bacteria</taxon>
        <taxon>Pseudomonadati</taxon>
        <taxon>Pseudomonadota</taxon>
        <taxon>Alphaproteobacteria</taxon>
        <taxon>Acetobacterales</taxon>
        <taxon>Roseomonadaceae</taxon>
        <taxon>Rhodovarius</taxon>
    </lineage>
</organism>
<evidence type="ECO:0000256" key="11">
    <source>
        <dbReference type="ARBA" id="ARBA00048179"/>
    </source>
</evidence>
<feature type="domain" description="SsuA/THI5-like" evidence="13">
    <location>
        <begin position="44"/>
        <end position="260"/>
    </location>
</feature>
<evidence type="ECO:0000256" key="2">
    <source>
        <dbReference type="ARBA" id="ARBA00004948"/>
    </source>
</evidence>
<comment type="caution">
    <text evidence="14">The sequence shown here is derived from an EMBL/GenBank/DDBJ whole genome shotgun (WGS) entry which is preliminary data.</text>
</comment>
<sequence length="347" mass="37582">MRLTRRSLTRRSLPALALLPAPFAPALAQRRTIRLMLDWTPQGYHSAWFLAAERGFFAREGLDVQIQRGFGSGDVITKVAGGAADIGFGDPGAAVKFNADNPSKALVNVFQYFDRTLAGCVTLARTGIEKPADLVGKRIAAPPGDSGRVLFPAFARANGFAPDAVTWVNVAPPLREPMLYRGEADAITAFISGAYFGLRSLGANTADIRMFRYNDHGVDIYGNGLVLTQELAAREPEMVRAFVRATVAGVKEVLRDPAAAVAAVRAREQLADVPLEDERMRFIFREVVLTPAVARHGVGHVDPARSEAMVRLMAQAFDVASPAPWQALMRTEFLPPAADRMLPAMVG</sequence>
<keyword evidence="15" id="KW-1185">Reference proteome</keyword>
<keyword evidence="6" id="KW-0479">Metal-binding</keyword>
<evidence type="ECO:0000256" key="12">
    <source>
        <dbReference type="SAM" id="SignalP"/>
    </source>
</evidence>
<evidence type="ECO:0000256" key="8">
    <source>
        <dbReference type="ARBA" id="ARBA00022977"/>
    </source>
</evidence>
<evidence type="ECO:0000256" key="4">
    <source>
        <dbReference type="ARBA" id="ARBA00011738"/>
    </source>
</evidence>
<feature type="signal peptide" evidence="12">
    <location>
        <begin position="1"/>
        <end position="28"/>
    </location>
</feature>
<comment type="catalytic activity">
    <reaction evidence="11">
        <text>N(6)-(pyridoxal phosphate)-L-lysyl-[4-amino-5-hydroxymethyl-2-methylpyrimidine phosphate synthase] + L-histidyl-[4-amino-5-hydroxymethyl-2-methylpyrimidine phosphate synthase] + 2 Fe(3+) + 4 H2O = L-lysyl-[4-amino-5-hydroxymethyl-2-methylpyrimidine phosphate synthase] + (2S)-2-amino-5-hydroxy-4-oxopentanoyl-[4-amino-5-hydroxymethyl-2-methylpyrimidine phosphate synthase] + 4-amino-2-methyl-5-(phosphooxymethyl)pyrimidine + 3-oxopropanoate + 2 Fe(2+) + 2 H(+)</text>
        <dbReference type="Rhea" id="RHEA:65756"/>
        <dbReference type="Rhea" id="RHEA-COMP:16892"/>
        <dbReference type="Rhea" id="RHEA-COMP:16893"/>
        <dbReference type="Rhea" id="RHEA-COMP:16894"/>
        <dbReference type="Rhea" id="RHEA-COMP:16895"/>
        <dbReference type="ChEBI" id="CHEBI:15377"/>
        <dbReference type="ChEBI" id="CHEBI:15378"/>
        <dbReference type="ChEBI" id="CHEBI:29033"/>
        <dbReference type="ChEBI" id="CHEBI:29034"/>
        <dbReference type="ChEBI" id="CHEBI:29969"/>
        <dbReference type="ChEBI" id="CHEBI:29979"/>
        <dbReference type="ChEBI" id="CHEBI:33190"/>
        <dbReference type="ChEBI" id="CHEBI:58354"/>
        <dbReference type="ChEBI" id="CHEBI:143915"/>
        <dbReference type="ChEBI" id="CHEBI:157692"/>
    </reaction>
    <physiologicalReaction direction="left-to-right" evidence="11">
        <dbReference type="Rhea" id="RHEA:65757"/>
    </physiologicalReaction>
</comment>
<evidence type="ECO:0000256" key="5">
    <source>
        <dbReference type="ARBA" id="ARBA00022679"/>
    </source>
</evidence>
<keyword evidence="5" id="KW-0808">Transferase</keyword>
<evidence type="ECO:0000256" key="7">
    <source>
        <dbReference type="ARBA" id="ARBA00022898"/>
    </source>
</evidence>
<dbReference type="GO" id="GO:0046872">
    <property type="term" value="F:metal ion binding"/>
    <property type="evidence" value="ECO:0007669"/>
    <property type="project" value="UniProtKB-KW"/>
</dbReference>
<keyword evidence="7" id="KW-0663">Pyridoxal phosphate</keyword>
<proteinExistence type="inferred from homology"/>